<evidence type="ECO:0000256" key="1">
    <source>
        <dbReference type="SAM" id="Phobius"/>
    </source>
</evidence>
<dbReference type="Pfam" id="PF01494">
    <property type="entry name" value="FAD_binding_3"/>
    <property type="match status" value="1"/>
</dbReference>
<dbReference type="Proteomes" id="UP000016487">
    <property type="component" value="Unassembled WGS sequence"/>
</dbReference>
<protein>
    <recommendedName>
        <fullName evidence="2">FAD-binding domain-containing protein</fullName>
    </recommendedName>
</protein>
<keyword evidence="1" id="KW-0472">Membrane</keyword>
<dbReference type="AlphaFoldDB" id="A0AAD4FPQ8"/>
<feature type="transmembrane region" description="Helical" evidence="1">
    <location>
        <begin position="12"/>
        <end position="31"/>
    </location>
</feature>
<name>A0AAD4FPQ8_9GAMM</name>
<accession>A0AAD4FPQ8</accession>
<proteinExistence type="predicted"/>
<evidence type="ECO:0000313" key="3">
    <source>
        <dbReference type="EMBL" id="KAF7764224.1"/>
    </source>
</evidence>
<dbReference type="InterPro" id="IPR002938">
    <property type="entry name" value="FAD-bd"/>
</dbReference>
<dbReference type="GO" id="GO:0071949">
    <property type="term" value="F:FAD binding"/>
    <property type="evidence" value="ECO:0007669"/>
    <property type="project" value="InterPro"/>
</dbReference>
<sequence>MIKSHLPKTQVVIIGSGIGGCIAALALAPHYSVTLIDKAPVQQNKVGESLAPAAIRILKQLNLQHLLSDPRHIVGQGTLSYWGSDEPTLIDNLKNPDGFGWHLDRSYFENQLRAACHIANIHCIWPAQLNGSTMTSHGWEIEYESDSKTHRLMSDIVIDASGRHCVFARQQGIARHQFDKLMSIGFTANLNITKNVAIISHTDDSWWYSAPIHQSDLNPGAYQQKRIFSWYAEPHAIKKAQIHTPQVLLQHAQEVPGFQTLISQLDHSSATLHPMLAANSSKLESCSGNAWFAIGDSAISFDPLSSQGMFNAMACAIQLSELLIDKGLAHTDNQRIYQQQVDKIWQSYLAHRALYYKMVS</sequence>
<feature type="domain" description="FAD-binding" evidence="2">
    <location>
        <begin position="8"/>
        <end position="324"/>
    </location>
</feature>
<dbReference type="Gene3D" id="3.30.9.100">
    <property type="match status" value="1"/>
</dbReference>
<dbReference type="Gene3D" id="3.50.50.60">
    <property type="entry name" value="FAD/NAD(P)-binding domain"/>
    <property type="match status" value="1"/>
</dbReference>
<reference evidence="3" key="1">
    <citation type="journal article" date="2012" name="J. Bacteriol.">
        <title>Genome sequences of type strains of seven species of the marine bacterium Pseudoalteromonas.</title>
        <authorList>
            <person name="Xie B.B."/>
            <person name="Shu Y.L."/>
            <person name="Qin Q.L."/>
            <person name="Rong J.C."/>
            <person name="Zhang X.Y."/>
            <person name="Chen X.L."/>
            <person name="Shi M."/>
            <person name="He H.L."/>
            <person name="Zhou B.C."/>
            <person name="Zhang Y.Z."/>
        </authorList>
    </citation>
    <scope>NUCLEOTIDE SEQUENCE</scope>
    <source>
        <strain evidence="3">DSM 8771</strain>
    </source>
</reference>
<comment type="caution">
    <text evidence="3">The sequence shown here is derived from an EMBL/GenBank/DDBJ whole genome shotgun (WGS) entry which is preliminary data.</text>
</comment>
<gene>
    <name evidence="3" type="ORF">PCIT_b0163</name>
</gene>
<dbReference type="PANTHER" id="PTHR43747">
    <property type="entry name" value="FAD-BINDING PROTEIN"/>
    <property type="match status" value="1"/>
</dbReference>
<keyword evidence="1" id="KW-1133">Transmembrane helix</keyword>
<reference evidence="3" key="2">
    <citation type="submission" date="2015-03" db="EMBL/GenBank/DDBJ databases">
        <title>Genome sequence of Pseudoalteromonas citrea.</title>
        <authorList>
            <person name="Xie B.-B."/>
            <person name="Rong J.-C."/>
            <person name="Qin Q.-L."/>
            <person name="Zhang Y.-Z."/>
        </authorList>
    </citation>
    <scope>NUCLEOTIDE SEQUENCE</scope>
    <source>
        <strain evidence="3">DSM 8771</strain>
    </source>
</reference>
<dbReference type="PANTHER" id="PTHR43747:SF1">
    <property type="entry name" value="SLR1998 PROTEIN"/>
    <property type="match status" value="1"/>
</dbReference>
<dbReference type="RefSeq" id="WP_010361989.1">
    <property type="nucleotide sequence ID" value="NZ_AHBZ03000027.1"/>
</dbReference>
<keyword evidence="1" id="KW-0812">Transmembrane</keyword>
<dbReference type="PROSITE" id="PS51257">
    <property type="entry name" value="PROKAR_LIPOPROTEIN"/>
    <property type="match status" value="1"/>
</dbReference>
<evidence type="ECO:0000259" key="2">
    <source>
        <dbReference type="Pfam" id="PF01494"/>
    </source>
</evidence>
<dbReference type="SUPFAM" id="SSF51905">
    <property type="entry name" value="FAD/NAD(P)-binding domain"/>
    <property type="match status" value="1"/>
</dbReference>
<evidence type="ECO:0000313" key="4">
    <source>
        <dbReference type="Proteomes" id="UP000016487"/>
    </source>
</evidence>
<dbReference type="InterPro" id="IPR050816">
    <property type="entry name" value="Flavin-dep_Halogenase_NPB"/>
</dbReference>
<dbReference type="EMBL" id="AHBZ03000027">
    <property type="protein sequence ID" value="KAF7764224.1"/>
    <property type="molecule type" value="Genomic_DNA"/>
</dbReference>
<organism evidence="3 4">
    <name type="scientific">Pseudoalteromonas citrea</name>
    <dbReference type="NCBI Taxonomy" id="43655"/>
    <lineage>
        <taxon>Bacteria</taxon>
        <taxon>Pseudomonadati</taxon>
        <taxon>Pseudomonadota</taxon>
        <taxon>Gammaproteobacteria</taxon>
        <taxon>Alteromonadales</taxon>
        <taxon>Pseudoalteromonadaceae</taxon>
        <taxon>Pseudoalteromonas</taxon>
    </lineage>
</organism>
<dbReference type="InterPro" id="IPR036188">
    <property type="entry name" value="FAD/NAD-bd_sf"/>
</dbReference>